<dbReference type="InterPro" id="IPR018097">
    <property type="entry name" value="EGF_Ca-bd_CS"/>
</dbReference>
<evidence type="ECO:0000256" key="16">
    <source>
        <dbReference type="PROSITE-ProRule" id="PRU00076"/>
    </source>
</evidence>
<comment type="similarity">
    <text evidence="3">Belongs to the fibulin family.</text>
</comment>
<dbReference type="EMBL" id="CAXITT010001309">
    <property type="protein sequence ID" value="CAL1548388.1"/>
    <property type="molecule type" value="Genomic_DNA"/>
</dbReference>
<sequence>MAVSAQVKVRKMVTLAAASSLVFLIVVLSMVKTAAASITDFYVLPDISDNVYLLSKSDMPHLITHPICENHSADVAFFETNKEFSAVTSYLDGFLKSTKRTSPTNIKGIWIHMKCNRHYSTQDEFLWGNETIATSLWAVQPGPQFCETCQSFCCGRIGVNDSLMTNGLWSEGDLLKSFWFLCKVTNECAFNETNRCTHLCRDEANGYTCSCKPGYALTSDNHTCVDVDECSGTKSSPKPCQHECRNNNGSYKCACHPGYKLNADQFSCADVNECNTSVHMCRDICNNLNGSYNCSCRPGFELGNDSKSCFDVNECNTSNHMCEYACNNVNGSYYCSCPPGFYLGNDSKRCFDVDECNTSNPCDHICSNVNGSYNCSCHSGFELGNNSKSCFDVDECNVSMPGDHICNDVYISCNCTCKPGFRLTSDGRSCVDIDECNTTLHLCNQTCNNTLGSYECTCKDGYKLSSDLVTCQEINKFHNVSVNCERNCTINGSSVPWTCTPGFVLDINDNKTCHDVDECTTQPCNQTCHNTPGSFTCSCHPGFILDDDLVTCRQNENNHQLCPCQCSDLTRQNYVPQMVQNEHHRHLIVSKTHLLSFRLSKGCADDNRFLARAIGCSGCLIAVVFVSSFLATDLMTAGRVVLKYFKHRTPRVDRDRM</sequence>
<dbReference type="Proteomes" id="UP001497497">
    <property type="component" value="Unassembled WGS sequence"/>
</dbReference>
<feature type="disulfide bond" evidence="16">
    <location>
        <begin position="356"/>
        <end position="366"/>
    </location>
</feature>
<evidence type="ECO:0000256" key="2">
    <source>
        <dbReference type="ARBA" id="ARBA00004498"/>
    </source>
</evidence>
<evidence type="ECO:0000256" key="10">
    <source>
        <dbReference type="ARBA" id="ARBA00022737"/>
    </source>
</evidence>
<keyword evidence="13 16" id="KW-1015">Disulfide bond</keyword>
<keyword evidence="5" id="KW-0272">Extracellular matrix</keyword>
<comment type="caution">
    <text evidence="16">Lacks conserved residue(s) required for the propagation of feature annotation.</text>
</comment>
<evidence type="ECO:0000256" key="5">
    <source>
        <dbReference type="ARBA" id="ARBA00022530"/>
    </source>
</evidence>
<dbReference type="SMART" id="SM00179">
    <property type="entry name" value="EGF_CA"/>
    <property type="match status" value="8"/>
</dbReference>
<evidence type="ECO:0000256" key="14">
    <source>
        <dbReference type="ARBA" id="ARBA00023170"/>
    </source>
</evidence>
<feature type="transmembrane region" description="Helical" evidence="17">
    <location>
        <begin position="620"/>
        <end position="642"/>
    </location>
</feature>
<accession>A0AAV2IP37</accession>
<dbReference type="Gene3D" id="2.10.25.10">
    <property type="entry name" value="Laminin"/>
    <property type="match status" value="9"/>
</dbReference>
<keyword evidence="11 17" id="KW-1133">Transmembrane helix</keyword>
<dbReference type="PROSITE" id="PS50026">
    <property type="entry name" value="EGF_3"/>
    <property type="match status" value="4"/>
</dbReference>
<keyword evidence="6 16" id="KW-0245">EGF-like domain</keyword>
<feature type="domain" description="EGF-like" evidence="18">
    <location>
        <begin position="432"/>
        <end position="472"/>
    </location>
</feature>
<dbReference type="PROSITE" id="PS01186">
    <property type="entry name" value="EGF_2"/>
    <property type="match status" value="4"/>
</dbReference>
<keyword evidence="4" id="KW-0964">Secreted</keyword>
<comment type="caution">
    <text evidence="19">The sequence shown here is derived from an EMBL/GenBank/DDBJ whole genome shotgun (WGS) entry which is preliminary data.</text>
</comment>
<evidence type="ECO:0000313" key="20">
    <source>
        <dbReference type="Proteomes" id="UP001497497"/>
    </source>
</evidence>
<dbReference type="PANTHER" id="PTHR24050">
    <property type="entry name" value="PA14 DOMAIN-CONTAINING PROTEIN"/>
    <property type="match status" value="1"/>
</dbReference>
<dbReference type="InterPro" id="IPR052235">
    <property type="entry name" value="Nephronectin_domain"/>
</dbReference>
<gene>
    <name evidence="19" type="ORF">GSLYS_00021705001</name>
</gene>
<organism evidence="19 20">
    <name type="scientific">Lymnaea stagnalis</name>
    <name type="common">Great pond snail</name>
    <name type="synonym">Helix stagnalis</name>
    <dbReference type="NCBI Taxonomy" id="6523"/>
    <lineage>
        <taxon>Eukaryota</taxon>
        <taxon>Metazoa</taxon>
        <taxon>Spiralia</taxon>
        <taxon>Lophotrochozoa</taxon>
        <taxon>Mollusca</taxon>
        <taxon>Gastropoda</taxon>
        <taxon>Heterobranchia</taxon>
        <taxon>Euthyneura</taxon>
        <taxon>Panpulmonata</taxon>
        <taxon>Hygrophila</taxon>
        <taxon>Lymnaeoidea</taxon>
        <taxon>Lymnaeidae</taxon>
        <taxon>Lymnaea</taxon>
    </lineage>
</organism>
<keyword evidence="20" id="KW-1185">Reference proteome</keyword>
<evidence type="ECO:0000256" key="4">
    <source>
        <dbReference type="ARBA" id="ARBA00022525"/>
    </source>
</evidence>
<dbReference type="Pfam" id="PF12662">
    <property type="entry name" value="cEGF"/>
    <property type="match status" value="3"/>
</dbReference>
<evidence type="ECO:0000256" key="12">
    <source>
        <dbReference type="ARBA" id="ARBA00023136"/>
    </source>
</evidence>
<dbReference type="InterPro" id="IPR009030">
    <property type="entry name" value="Growth_fac_rcpt_cys_sf"/>
</dbReference>
<evidence type="ECO:0000313" key="19">
    <source>
        <dbReference type="EMBL" id="CAL1548388.1"/>
    </source>
</evidence>
<feature type="domain" description="EGF-like" evidence="18">
    <location>
        <begin position="226"/>
        <end position="264"/>
    </location>
</feature>
<dbReference type="PROSITE" id="PS00010">
    <property type="entry name" value="ASX_HYDROXYL"/>
    <property type="match status" value="5"/>
</dbReference>
<keyword evidence="9" id="KW-0732">Signal</keyword>
<feature type="domain" description="EGF-like" evidence="18">
    <location>
        <begin position="352"/>
        <end position="387"/>
    </location>
</feature>
<dbReference type="InterPro" id="IPR049883">
    <property type="entry name" value="NOTCH1_EGF-like"/>
</dbReference>
<keyword evidence="8 17" id="KW-0812">Transmembrane</keyword>
<dbReference type="FunFam" id="2.10.25.10:FF:000240">
    <property type="entry name" value="Vitamin K-dependent protein S"/>
    <property type="match status" value="3"/>
</dbReference>
<dbReference type="SUPFAM" id="SSF57196">
    <property type="entry name" value="EGF/Laminin"/>
    <property type="match status" value="3"/>
</dbReference>
<evidence type="ECO:0000256" key="13">
    <source>
        <dbReference type="ARBA" id="ARBA00023157"/>
    </source>
</evidence>
<dbReference type="PRINTS" id="PR00907">
    <property type="entry name" value="THRMBOMODULN"/>
</dbReference>
<dbReference type="FunFam" id="2.10.25.10:FF:000014">
    <property type="entry name" value="Latent-transforming growth factor beta-binding protein 3"/>
    <property type="match status" value="1"/>
</dbReference>
<evidence type="ECO:0000256" key="3">
    <source>
        <dbReference type="ARBA" id="ARBA00006127"/>
    </source>
</evidence>
<protein>
    <recommendedName>
        <fullName evidence="18">EGF-like domain-containing protein</fullName>
    </recommendedName>
</protein>
<dbReference type="InterPro" id="IPR001881">
    <property type="entry name" value="EGF-like_Ca-bd_dom"/>
</dbReference>
<dbReference type="PROSITE" id="PS01187">
    <property type="entry name" value="EGF_CA"/>
    <property type="match status" value="3"/>
</dbReference>
<dbReference type="GO" id="GO:0005509">
    <property type="term" value="F:calcium ion binding"/>
    <property type="evidence" value="ECO:0007669"/>
    <property type="project" value="InterPro"/>
</dbReference>
<keyword evidence="15" id="KW-0325">Glycoprotein</keyword>
<evidence type="ECO:0000256" key="15">
    <source>
        <dbReference type="ARBA" id="ARBA00023180"/>
    </source>
</evidence>
<dbReference type="InterPro" id="IPR026823">
    <property type="entry name" value="cEGF"/>
</dbReference>
<evidence type="ECO:0000256" key="11">
    <source>
        <dbReference type="ARBA" id="ARBA00022989"/>
    </source>
</evidence>
<keyword evidence="7" id="KW-0254">Endocytosis</keyword>
<dbReference type="Pfam" id="PF12661">
    <property type="entry name" value="hEGF"/>
    <property type="match status" value="2"/>
</dbReference>
<dbReference type="GO" id="GO:0006897">
    <property type="term" value="P:endocytosis"/>
    <property type="evidence" value="ECO:0007669"/>
    <property type="project" value="UniProtKB-KW"/>
</dbReference>
<dbReference type="InterPro" id="IPR000742">
    <property type="entry name" value="EGF"/>
</dbReference>
<evidence type="ECO:0000256" key="1">
    <source>
        <dbReference type="ARBA" id="ARBA00004479"/>
    </source>
</evidence>
<dbReference type="AlphaFoldDB" id="A0AAV2IP37"/>
<dbReference type="Pfam" id="PF07645">
    <property type="entry name" value="EGF_CA"/>
    <property type="match status" value="3"/>
</dbReference>
<keyword evidence="10" id="KW-0677">Repeat</keyword>
<dbReference type="InterPro" id="IPR000152">
    <property type="entry name" value="EGF-type_Asp/Asn_hydroxyl_site"/>
</dbReference>
<dbReference type="GO" id="GO:0016020">
    <property type="term" value="C:membrane"/>
    <property type="evidence" value="ECO:0007669"/>
    <property type="project" value="UniProtKB-SubCell"/>
</dbReference>
<keyword evidence="12 17" id="KW-0472">Membrane</keyword>
<evidence type="ECO:0000256" key="17">
    <source>
        <dbReference type="SAM" id="Phobius"/>
    </source>
</evidence>
<reference evidence="19 20" key="1">
    <citation type="submission" date="2024-04" db="EMBL/GenBank/DDBJ databases">
        <authorList>
            <consortium name="Genoscope - CEA"/>
            <person name="William W."/>
        </authorList>
    </citation>
    <scope>NUCLEOTIDE SEQUENCE [LARGE SCALE GENOMIC DNA]</scope>
</reference>
<evidence type="ECO:0000259" key="18">
    <source>
        <dbReference type="PROSITE" id="PS50026"/>
    </source>
</evidence>
<name>A0AAV2IP37_LYMST</name>
<dbReference type="SMART" id="SM00181">
    <property type="entry name" value="EGF"/>
    <property type="match status" value="8"/>
</dbReference>
<dbReference type="CDD" id="cd00054">
    <property type="entry name" value="EGF_CA"/>
    <property type="match status" value="1"/>
</dbReference>
<feature type="domain" description="EGF-like" evidence="18">
    <location>
        <begin position="515"/>
        <end position="553"/>
    </location>
</feature>
<dbReference type="PANTHER" id="PTHR24050:SF27">
    <property type="entry name" value="FIBRILLIN-1"/>
    <property type="match status" value="1"/>
</dbReference>
<evidence type="ECO:0000256" key="9">
    <source>
        <dbReference type="ARBA" id="ARBA00022729"/>
    </source>
</evidence>
<dbReference type="InterPro" id="IPR013032">
    <property type="entry name" value="EGF-like_CS"/>
</dbReference>
<comment type="subcellular location">
    <subcellularLocation>
        <location evidence="1">Membrane</location>
        <topology evidence="1">Single-pass type I membrane protein</topology>
    </subcellularLocation>
    <subcellularLocation>
        <location evidence="2">Secreted</location>
        <location evidence="2">Extracellular space</location>
        <location evidence="2">Extracellular matrix</location>
    </subcellularLocation>
</comment>
<proteinExistence type="inferred from homology"/>
<dbReference type="SUPFAM" id="SSF57184">
    <property type="entry name" value="Growth factor receptor domain"/>
    <property type="match status" value="2"/>
</dbReference>
<evidence type="ECO:0000256" key="6">
    <source>
        <dbReference type="ARBA" id="ARBA00022536"/>
    </source>
</evidence>
<evidence type="ECO:0000256" key="7">
    <source>
        <dbReference type="ARBA" id="ARBA00022583"/>
    </source>
</evidence>
<dbReference type="FunFam" id="2.10.25.10:FF:000009">
    <property type="entry name" value="Low-density lipoprotein receptor isoform 1"/>
    <property type="match status" value="2"/>
</dbReference>
<keyword evidence="14" id="KW-0675">Receptor</keyword>
<evidence type="ECO:0000256" key="8">
    <source>
        <dbReference type="ARBA" id="ARBA00022692"/>
    </source>
</evidence>